<name>A0AAN5CLW3_9BILA</name>
<dbReference type="EMBL" id="BTRK01000004">
    <property type="protein sequence ID" value="GMR46749.1"/>
    <property type="molecule type" value="Genomic_DNA"/>
</dbReference>
<feature type="non-terminal residue" evidence="2">
    <location>
        <position position="1"/>
    </location>
</feature>
<protein>
    <recommendedName>
        <fullName evidence="4">G protein-coupled receptor</fullName>
    </recommendedName>
</protein>
<feature type="transmembrane region" description="Helical" evidence="1">
    <location>
        <begin position="6"/>
        <end position="27"/>
    </location>
</feature>
<dbReference type="AlphaFoldDB" id="A0AAN5CLW3"/>
<proteinExistence type="predicted"/>
<feature type="transmembrane region" description="Helical" evidence="1">
    <location>
        <begin position="36"/>
        <end position="58"/>
    </location>
</feature>
<keyword evidence="1" id="KW-0472">Membrane</keyword>
<dbReference type="Proteomes" id="UP001328107">
    <property type="component" value="Unassembled WGS sequence"/>
</dbReference>
<keyword evidence="1" id="KW-0812">Transmembrane</keyword>
<evidence type="ECO:0000313" key="2">
    <source>
        <dbReference type="EMBL" id="GMR46749.1"/>
    </source>
</evidence>
<evidence type="ECO:0000256" key="1">
    <source>
        <dbReference type="SAM" id="Phobius"/>
    </source>
</evidence>
<gene>
    <name evidence="2" type="ORF">PMAYCL1PPCAC_16944</name>
</gene>
<comment type="caution">
    <text evidence="2">The sequence shown here is derived from an EMBL/GenBank/DDBJ whole genome shotgun (WGS) entry which is preliminary data.</text>
</comment>
<accession>A0AAN5CLW3</accession>
<organism evidence="2 3">
    <name type="scientific">Pristionchus mayeri</name>
    <dbReference type="NCBI Taxonomy" id="1317129"/>
    <lineage>
        <taxon>Eukaryota</taxon>
        <taxon>Metazoa</taxon>
        <taxon>Ecdysozoa</taxon>
        <taxon>Nematoda</taxon>
        <taxon>Chromadorea</taxon>
        <taxon>Rhabditida</taxon>
        <taxon>Rhabditina</taxon>
        <taxon>Diplogasteromorpha</taxon>
        <taxon>Diplogasteroidea</taxon>
        <taxon>Neodiplogasteridae</taxon>
        <taxon>Pristionchus</taxon>
    </lineage>
</organism>
<keyword evidence="1" id="KW-1133">Transmembrane helix</keyword>
<evidence type="ECO:0008006" key="4">
    <source>
        <dbReference type="Google" id="ProtNLM"/>
    </source>
</evidence>
<sequence length="84" mass="9566">RTLTYFAVFYAILPYSLAYAALGILLYKNTKKNYRVCFQTALPMAILCSPFAVFVYAVFTQTDLNLAALWFSSCLWLCPSVQVF</sequence>
<reference evidence="3" key="1">
    <citation type="submission" date="2022-10" db="EMBL/GenBank/DDBJ databases">
        <title>Genome assembly of Pristionchus species.</title>
        <authorList>
            <person name="Yoshida K."/>
            <person name="Sommer R.J."/>
        </authorList>
    </citation>
    <scope>NUCLEOTIDE SEQUENCE [LARGE SCALE GENOMIC DNA]</scope>
    <source>
        <strain evidence="3">RS5460</strain>
    </source>
</reference>
<evidence type="ECO:0000313" key="3">
    <source>
        <dbReference type="Proteomes" id="UP001328107"/>
    </source>
</evidence>
<keyword evidence="3" id="KW-1185">Reference proteome</keyword>